<feature type="signal peptide" evidence="1">
    <location>
        <begin position="1"/>
        <end position="19"/>
    </location>
</feature>
<dbReference type="Proteomes" id="UP000323161">
    <property type="component" value="Unassembled WGS sequence"/>
</dbReference>
<keyword evidence="4" id="KW-1185">Reference proteome</keyword>
<dbReference type="NCBIfam" id="TIGR02595">
    <property type="entry name" value="PEP_CTERM"/>
    <property type="match status" value="1"/>
</dbReference>
<evidence type="ECO:0000313" key="3">
    <source>
        <dbReference type="EMBL" id="KAA1170568.1"/>
    </source>
</evidence>
<dbReference type="InterPro" id="IPR013424">
    <property type="entry name" value="Ice-binding_C"/>
</dbReference>
<proteinExistence type="predicted"/>
<dbReference type="AlphaFoldDB" id="A0A5B0V811"/>
<feature type="chain" id="PRO_5022955680" evidence="1">
    <location>
        <begin position="20"/>
        <end position="182"/>
    </location>
</feature>
<evidence type="ECO:0000313" key="4">
    <source>
        <dbReference type="Proteomes" id="UP000323161"/>
    </source>
</evidence>
<dbReference type="EMBL" id="VTUU01000016">
    <property type="protein sequence ID" value="KAA1170568.1"/>
    <property type="molecule type" value="Genomic_DNA"/>
</dbReference>
<comment type="caution">
    <text evidence="3">The sequence shown here is derived from an EMBL/GenBank/DDBJ whole genome shotgun (WGS) entry which is preliminary data.</text>
</comment>
<protein>
    <submittedName>
        <fullName evidence="3">PEP-CTERM sorting domain-containing protein</fullName>
    </submittedName>
</protein>
<dbReference type="Pfam" id="PF07589">
    <property type="entry name" value="PEP-CTERM"/>
    <property type="match status" value="1"/>
</dbReference>
<evidence type="ECO:0000259" key="2">
    <source>
        <dbReference type="Pfam" id="PF07589"/>
    </source>
</evidence>
<gene>
    <name evidence="3" type="ORF">FWJ25_18715</name>
</gene>
<organism evidence="3 4">
    <name type="scientific">Marinobacter salinexigens</name>
    <dbReference type="NCBI Taxonomy" id="2919747"/>
    <lineage>
        <taxon>Bacteria</taxon>
        <taxon>Pseudomonadati</taxon>
        <taxon>Pseudomonadota</taxon>
        <taxon>Gammaproteobacteria</taxon>
        <taxon>Pseudomonadales</taxon>
        <taxon>Marinobacteraceae</taxon>
        <taxon>Marinobacter</taxon>
    </lineage>
</organism>
<evidence type="ECO:0000256" key="1">
    <source>
        <dbReference type="SAM" id="SignalP"/>
    </source>
</evidence>
<feature type="domain" description="Ice-binding protein C-terminal" evidence="2">
    <location>
        <begin position="157"/>
        <end position="179"/>
    </location>
</feature>
<keyword evidence="1" id="KW-0732">Signal</keyword>
<sequence length="182" mass="18758">MKQLILGMALSLFGMTAYAVPISFEFSGGSIETTGCLCLGNYSDNAGSAWLDDGESADFTFGTASVLGIGSGILEATVDFLSPISNGESVDGQFSVISIGLLSGGKWTGGSVDFDYNTGLYAGTARLIFDAVDTGLQLGPHFKLTGSIVNLGSVAVSVPEPTPLALLGLGLLGLAYRQRCRQ</sequence>
<accession>A0A5B0V811</accession>
<name>A0A5B0V811_9GAMM</name>
<reference evidence="3 4" key="1">
    <citation type="submission" date="2019-08" db="EMBL/GenBank/DDBJ databases">
        <title>Marinobacter ZYF650 sp. nov., a marine bacterium isolated from seawater of the Mariana trench.</title>
        <authorList>
            <person name="Ahmad W."/>
        </authorList>
    </citation>
    <scope>NUCLEOTIDE SEQUENCE [LARGE SCALE GENOMIC DNA]</scope>
    <source>
        <strain evidence="3 4">ZYF650</strain>
    </source>
</reference>